<evidence type="ECO:0000313" key="2">
    <source>
        <dbReference type="EMBL" id="NKQ58818.1"/>
    </source>
</evidence>
<comment type="caution">
    <text evidence="2">The sequence shown here is derived from an EMBL/GenBank/DDBJ whole genome shotgun (WGS) entry which is preliminary data.</text>
</comment>
<reference evidence="2 3" key="1">
    <citation type="submission" date="2020-04" db="EMBL/GenBank/DDBJ databases">
        <title>Novel species.</title>
        <authorList>
            <person name="Teo W.F.A."/>
            <person name="Lipun K."/>
            <person name="Srisuk N."/>
            <person name="Duangmal K."/>
        </authorList>
    </citation>
    <scope>NUCLEOTIDE SEQUENCE [LARGE SCALE GENOMIC DNA]</scope>
    <source>
        <strain evidence="2 3">K13G38</strain>
    </source>
</reference>
<dbReference type="InterPro" id="IPR001387">
    <property type="entry name" value="Cro/C1-type_HTH"/>
</dbReference>
<dbReference type="Pfam" id="PF19054">
    <property type="entry name" value="DUF5753"/>
    <property type="match status" value="1"/>
</dbReference>
<accession>A0ABX1JGF5</accession>
<dbReference type="Gene3D" id="1.10.260.40">
    <property type="entry name" value="lambda repressor-like DNA-binding domains"/>
    <property type="match status" value="1"/>
</dbReference>
<dbReference type="Pfam" id="PF13560">
    <property type="entry name" value="HTH_31"/>
    <property type="match status" value="1"/>
</dbReference>
<organism evidence="2 3">
    <name type="scientific">Amycolatopsis acididurans</name>
    <dbReference type="NCBI Taxonomy" id="2724524"/>
    <lineage>
        <taxon>Bacteria</taxon>
        <taxon>Bacillati</taxon>
        <taxon>Actinomycetota</taxon>
        <taxon>Actinomycetes</taxon>
        <taxon>Pseudonocardiales</taxon>
        <taxon>Pseudonocardiaceae</taxon>
        <taxon>Amycolatopsis</taxon>
    </lineage>
</organism>
<evidence type="ECO:0000313" key="3">
    <source>
        <dbReference type="Proteomes" id="UP000715441"/>
    </source>
</evidence>
<dbReference type="SUPFAM" id="SSF47413">
    <property type="entry name" value="lambda repressor-like DNA-binding domains"/>
    <property type="match status" value="1"/>
</dbReference>
<dbReference type="Proteomes" id="UP000715441">
    <property type="component" value="Unassembled WGS sequence"/>
</dbReference>
<sequence>MAKVTPTAKKLLLGKEIEHLRELAGKSQEEAAALIEKGQSKIAALEAGQASITPGDLLLLLDGLGVTEQWHKDVLLELRRNNHQRGKWTGIRSHYSEQFRTMVDLEEHCDLIRTVECEVPPGLLQCEAFIRALCKHAHAGTDLDARVQARLARQAIYKKSDPPEVAFVISESSVRREYGPPEVMREQVEYMIEMSKLPNVRLQLLPFKTRVQSASIGNRFVLLRIPSPGVAGPLEFAYTENEGELRYLDDKAAVAAHDRAWSRLTGAALSFEATRKFLRQVADEYN</sequence>
<dbReference type="InterPro" id="IPR010982">
    <property type="entry name" value="Lambda_DNA-bd_dom_sf"/>
</dbReference>
<dbReference type="PROSITE" id="PS50943">
    <property type="entry name" value="HTH_CROC1"/>
    <property type="match status" value="1"/>
</dbReference>
<dbReference type="RefSeq" id="WP_168523006.1">
    <property type="nucleotide sequence ID" value="NZ_JAAXLS010000067.1"/>
</dbReference>
<dbReference type="InterPro" id="IPR043917">
    <property type="entry name" value="DUF5753"/>
</dbReference>
<dbReference type="EMBL" id="JAAXLS010000067">
    <property type="protein sequence ID" value="NKQ58818.1"/>
    <property type="molecule type" value="Genomic_DNA"/>
</dbReference>
<proteinExistence type="predicted"/>
<protein>
    <submittedName>
        <fullName evidence="2">Helix-turn-helix domain-containing protein</fullName>
    </submittedName>
</protein>
<gene>
    <name evidence="2" type="ORF">HFP15_38845</name>
</gene>
<name>A0ABX1JGF5_9PSEU</name>
<feature type="domain" description="HTH cro/C1-type" evidence="1">
    <location>
        <begin position="17"/>
        <end position="71"/>
    </location>
</feature>
<keyword evidence="3" id="KW-1185">Reference proteome</keyword>
<dbReference type="CDD" id="cd00093">
    <property type="entry name" value="HTH_XRE"/>
    <property type="match status" value="1"/>
</dbReference>
<dbReference type="SMART" id="SM00530">
    <property type="entry name" value="HTH_XRE"/>
    <property type="match status" value="1"/>
</dbReference>
<evidence type="ECO:0000259" key="1">
    <source>
        <dbReference type="PROSITE" id="PS50943"/>
    </source>
</evidence>